<evidence type="ECO:0000256" key="1">
    <source>
        <dbReference type="ARBA" id="ARBA00010923"/>
    </source>
</evidence>
<evidence type="ECO:0000259" key="6">
    <source>
        <dbReference type="Pfam" id="PF01420"/>
    </source>
</evidence>
<keyword evidence="8" id="KW-1185">Reference proteome</keyword>
<dbReference type="SUPFAM" id="SSF116734">
    <property type="entry name" value="DNA methylase specificity domain"/>
    <property type="match status" value="2"/>
</dbReference>
<evidence type="ECO:0000313" key="7">
    <source>
        <dbReference type="EMBL" id="MDQ0157916.1"/>
    </source>
</evidence>
<dbReference type="GO" id="GO:0004519">
    <property type="term" value="F:endonuclease activity"/>
    <property type="evidence" value="ECO:0007669"/>
    <property type="project" value="UniProtKB-KW"/>
</dbReference>
<reference evidence="7 8" key="1">
    <citation type="submission" date="2023-07" db="EMBL/GenBank/DDBJ databases">
        <title>Genomic Encyclopedia of Type Strains, Phase IV (KMG-IV): sequencing the most valuable type-strain genomes for metagenomic binning, comparative biology and taxonomic classification.</title>
        <authorList>
            <person name="Goeker M."/>
        </authorList>
    </citation>
    <scope>NUCLEOTIDE SEQUENCE [LARGE SCALE GENOMIC DNA]</scope>
    <source>
        <strain evidence="7 8">DSM 23948</strain>
    </source>
</reference>
<keyword evidence="2" id="KW-0680">Restriction system</keyword>
<accession>A0ABT9VAC3</accession>
<dbReference type="PANTHER" id="PTHR43140">
    <property type="entry name" value="TYPE-1 RESTRICTION ENZYME ECOKI SPECIFICITY PROTEIN"/>
    <property type="match status" value="1"/>
</dbReference>
<keyword evidence="7" id="KW-0255">Endonuclease</keyword>
<evidence type="ECO:0000313" key="8">
    <source>
        <dbReference type="Proteomes" id="UP001231362"/>
    </source>
</evidence>
<comment type="subunit">
    <text evidence="4">The methyltransferase is composed of M and S polypeptides.</text>
</comment>
<keyword evidence="3" id="KW-0238">DNA-binding</keyword>
<feature type="coiled-coil region" evidence="5">
    <location>
        <begin position="6"/>
        <end position="33"/>
    </location>
</feature>
<dbReference type="PANTHER" id="PTHR43140:SF1">
    <property type="entry name" value="TYPE I RESTRICTION ENZYME ECOKI SPECIFICITY SUBUNIT"/>
    <property type="match status" value="1"/>
</dbReference>
<dbReference type="InterPro" id="IPR051212">
    <property type="entry name" value="Type-I_RE_S_subunit"/>
</dbReference>
<evidence type="ECO:0000256" key="5">
    <source>
        <dbReference type="SAM" id="Coils"/>
    </source>
</evidence>
<keyword evidence="7" id="KW-0378">Hydrolase</keyword>
<dbReference type="Gene3D" id="3.90.220.20">
    <property type="entry name" value="DNA methylase specificity domains"/>
    <property type="match status" value="1"/>
</dbReference>
<proteinExistence type="inferred from homology"/>
<evidence type="ECO:0000256" key="2">
    <source>
        <dbReference type="ARBA" id="ARBA00022747"/>
    </source>
</evidence>
<feature type="domain" description="Type I restriction modification DNA specificity" evidence="6">
    <location>
        <begin position="57"/>
        <end position="218"/>
    </location>
</feature>
<name>A0ABT9VAC3_9BACL</name>
<sequence>MIIQLASEIDSLIADKEKLIELLEEKRQAIITEAVTKGLNPNVKMKDSGVEWIGEIPEHWEITRLKYIAKVVMGQSPSSDDVNNIGIGSPFLQGNAEFSEMYPEAKLYCERPNKLSSEGDILFSVRAPVGAMNISDKTYGIGRGLCAIQTKIMNKFTWYLLKHIKIELNSKVKGSTFEAVTIEDIKNLICIVPPLVEQREIEKHLDSITLEINSLIINLKSQILKLKEYRQSLIYEAVTGKIDVRNYKKVLS</sequence>
<dbReference type="Pfam" id="PF01420">
    <property type="entry name" value="Methylase_S"/>
    <property type="match status" value="1"/>
</dbReference>
<comment type="caution">
    <text evidence="7">The sequence shown here is derived from an EMBL/GenBank/DDBJ whole genome shotgun (WGS) entry which is preliminary data.</text>
</comment>
<keyword evidence="5" id="KW-0175">Coiled coil</keyword>
<dbReference type="InterPro" id="IPR000055">
    <property type="entry name" value="Restrct_endonuc_typeI_TRD"/>
</dbReference>
<dbReference type="Proteomes" id="UP001231362">
    <property type="component" value="Unassembled WGS sequence"/>
</dbReference>
<protein>
    <submittedName>
        <fullName evidence="7">Restriction endonuclease S subunit</fullName>
    </submittedName>
</protein>
<keyword evidence="7" id="KW-0540">Nuclease</keyword>
<evidence type="ECO:0000256" key="4">
    <source>
        <dbReference type="ARBA" id="ARBA00038652"/>
    </source>
</evidence>
<dbReference type="InterPro" id="IPR044946">
    <property type="entry name" value="Restrct_endonuc_typeI_TRD_sf"/>
</dbReference>
<comment type="similarity">
    <text evidence="1">Belongs to the type-I restriction system S methylase family.</text>
</comment>
<evidence type="ECO:0000256" key="3">
    <source>
        <dbReference type="ARBA" id="ARBA00023125"/>
    </source>
</evidence>
<dbReference type="EMBL" id="JAUSTU010000046">
    <property type="protein sequence ID" value="MDQ0157916.1"/>
    <property type="molecule type" value="Genomic_DNA"/>
</dbReference>
<organism evidence="7 8">
    <name type="scientific">Anoxybacillus andreesenii</name>
    <dbReference type="NCBI Taxonomy" id="1325932"/>
    <lineage>
        <taxon>Bacteria</taxon>
        <taxon>Bacillati</taxon>
        <taxon>Bacillota</taxon>
        <taxon>Bacilli</taxon>
        <taxon>Bacillales</taxon>
        <taxon>Anoxybacillaceae</taxon>
        <taxon>Anoxybacillus</taxon>
    </lineage>
</organism>
<gene>
    <name evidence="7" type="ORF">J2S07_004289</name>
</gene>